<dbReference type="Pfam" id="PF00583">
    <property type="entry name" value="Acetyltransf_1"/>
    <property type="match status" value="1"/>
</dbReference>
<sequence>MTSPGEIPHQNATTGTPAATTAGTAPGTATATLPTAPGAPAGEFTVRPATLEEWRDVAQWAADEGWNPGHRDTDCFHATDPDGFFIGLLDGQLVSSVSVVTYSSEYAFLGYYLVHPEHRGRGLGMATWQAAVPHAGNRTIGLDAVPAQEATYRRSGFTTAYRTTRYRGRPVRPGTPAAPVVPVAPGHLDEIAAYDRQCFPADRRAFLSRWLTADGHHAYAQLRDGRIAGYGAIRPARDGYRLGPLFADTSRGAEALFDALTAHLAPDDVVHVDIPDPHHSARTLALSRGLAPDSHTMRMYTGPVPPVQAERVYAVTSLELG</sequence>
<protein>
    <submittedName>
        <fullName evidence="3">Acetyltransferase</fullName>
    </submittedName>
</protein>
<dbReference type="PANTHER" id="PTHR47237">
    <property type="entry name" value="SLL0310 PROTEIN"/>
    <property type="match status" value="1"/>
</dbReference>
<dbReference type="InterPro" id="IPR000182">
    <property type="entry name" value="GNAT_dom"/>
</dbReference>
<dbReference type="GO" id="GO:0016747">
    <property type="term" value="F:acyltransferase activity, transferring groups other than amino-acyl groups"/>
    <property type="evidence" value="ECO:0007669"/>
    <property type="project" value="InterPro"/>
</dbReference>
<feature type="region of interest" description="Disordered" evidence="1">
    <location>
        <begin position="1"/>
        <end position="41"/>
    </location>
</feature>
<gene>
    <name evidence="3" type="ORF">OEIGOIKO_01298</name>
</gene>
<comment type="caution">
    <text evidence="3">The sequence shown here is derived from an EMBL/GenBank/DDBJ whole genome shotgun (WGS) entry which is preliminary data.</text>
</comment>
<evidence type="ECO:0000256" key="1">
    <source>
        <dbReference type="SAM" id="MobiDB-lite"/>
    </source>
</evidence>
<organism evidence="3 4">
    <name type="scientific">Streptomyces chrestomyceticus JCM 4735</name>
    <dbReference type="NCBI Taxonomy" id="1306181"/>
    <lineage>
        <taxon>Bacteria</taxon>
        <taxon>Bacillati</taxon>
        <taxon>Actinomycetota</taxon>
        <taxon>Actinomycetes</taxon>
        <taxon>Kitasatosporales</taxon>
        <taxon>Streptomycetaceae</taxon>
        <taxon>Streptomyces</taxon>
    </lineage>
</organism>
<dbReference type="Pfam" id="PF18014">
    <property type="entry name" value="Acetyltransf_18"/>
    <property type="match status" value="1"/>
</dbReference>
<name>A0A7U9PUV0_9ACTN</name>
<feature type="domain" description="N-acetyltransferase" evidence="2">
    <location>
        <begin position="44"/>
        <end position="178"/>
    </location>
</feature>
<dbReference type="InterPro" id="IPR041496">
    <property type="entry name" value="YitH/HolE_GNAT"/>
</dbReference>
<dbReference type="RefSeq" id="WP_125044035.1">
    <property type="nucleotide sequence ID" value="NZ_BHZC01000001.1"/>
</dbReference>
<dbReference type="GeneID" id="95620331"/>
<evidence type="ECO:0000259" key="2">
    <source>
        <dbReference type="PROSITE" id="PS51186"/>
    </source>
</evidence>
<dbReference type="Gene3D" id="3.40.630.30">
    <property type="match status" value="1"/>
</dbReference>
<feature type="compositionally biased region" description="Low complexity" evidence="1">
    <location>
        <begin position="12"/>
        <end position="41"/>
    </location>
</feature>
<reference evidence="3 4" key="1">
    <citation type="submission" date="2018-11" db="EMBL/GenBank/DDBJ databases">
        <title>Whole genome sequence of Streptomyces chrestomyceticus NBRC 13444(T).</title>
        <authorList>
            <person name="Komaki H."/>
            <person name="Tamura T."/>
        </authorList>
    </citation>
    <scope>NUCLEOTIDE SEQUENCE [LARGE SCALE GENOMIC DNA]</scope>
    <source>
        <strain evidence="3 4">NBRC 13444</strain>
    </source>
</reference>
<dbReference type="Gene3D" id="3.40.630.90">
    <property type="match status" value="1"/>
</dbReference>
<dbReference type="Proteomes" id="UP000287830">
    <property type="component" value="Unassembled WGS sequence"/>
</dbReference>
<dbReference type="PANTHER" id="PTHR47237:SF1">
    <property type="entry name" value="SLL0310 PROTEIN"/>
    <property type="match status" value="1"/>
</dbReference>
<proteinExistence type="predicted"/>
<dbReference type="EMBL" id="BHZC01000001">
    <property type="protein sequence ID" value="GCD33577.1"/>
    <property type="molecule type" value="Genomic_DNA"/>
</dbReference>
<accession>A0A7U9PUV0</accession>
<dbReference type="OrthoDB" id="20916at2"/>
<dbReference type="InterPro" id="IPR016181">
    <property type="entry name" value="Acyl_CoA_acyltransferase"/>
</dbReference>
<dbReference type="SUPFAM" id="SSF55729">
    <property type="entry name" value="Acyl-CoA N-acyltransferases (Nat)"/>
    <property type="match status" value="1"/>
</dbReference>
<evidence type="ECO:0000313" key="3">
    <source>
        <dbReference type="EMBL" id="GCD33577.1"/>
    </source>
</evidence>
<dbReference type="AlphaFoldDB" id="A0A7U9PUV0"/>
<evidence type="ECO:0000313" key="4">
    <source>
        <dbReference type="Proteomes" id="UP000287830"/>
    </source>
</evidence>
<dbReference type="InterPro" id="IPR052729">
    <property type="entry name" value="Acyl/Acetyltrans_Enzymes"/>
</dbReference>
<dbReference type="PROSITE" id="PS51186">
    <property type="entry name" value="GNAT"/>
    <property type="match status" value="1"/>
</dbReference>